<feature type="domain" description="CUB" evidence="2">
    <location>
        <begin position="229"/>
        <end position="425"/>
    </location>
</feature>
<evidence type="ECO:0000259" key="2">
    <source>
        <dbReference type="Pfam" id="PF26080"/>
    </source>
</evidence>
<evidence type="ECO:0000313" key="4">
    <source>
        <dbReference type="Proteomes" id="UP000708208"/>
    </source>
</evidence>
<dbReference type="Pfam" id="PF26080">
    <property type="entry name" value="CUB_animal"/>
    <property type="match status" value="1"/>
</dbReference>
<evidence type="ECO:0000256" key="1">
    <source>
        <dbReference type="SAM" id="SignalP"/>
    </source>
</evidence>
<dbReference type="PANTHER" id="PTHR33236">
    <property type="entry name" value="INTRAFLAGELLAR TRANSPORT PROTEIN 122 FAMILY PROTEIN-RELATED"/>
    <property type="match status" value="1"/>
</dbReference>
<keyword evidence="4" id="KW-1185">Reference proteome</keyword>
<dbReference type="AlphaFoldDB" id="A0A8J2J0U0"/>
<dbReference type="InterPro" id="IPR058698">
    <property type="entry name" value="CUB_metazoa"/>
</dbReference>
<dbReference type="EMBL" id="CAJVCH010012322">
    <property type="protein sequence ID" value="CAG7673105.1"/>
    <property type="molecule type" value="Genomic_DNA"/>
</dbReference>
<feature type="signal peptide" evidence="1">
    <location>
        <begin position="1"/>
        <end position="22"/>
    </location>
</feature>
<keyword evidence="1" id="KW-0732">Signal</keyword>
<name>A0A8J2J0U0_9HEXA</name>
<gene>
    <name evidence="3" type="ORF">AFUS01_LOCUS2167</name>
</gene>
<evidence type="ECO:0000313" key="3">
    <source>
        <dbReference type="EMBL" id="CAG7673105.1"/>
    </source>
</evidence>
<feature type="chain" id="PRO_5035219961" description="CUB domain-containing protein" evidence="1">
    <location>
        <begin position="23"/>
        <end position="427"/>
    </location>
</feature>
<comment type="caution">
    <text evidence="3">The sequence shown here is derived from an EMBL/GenBank/DDBJ whole genome shotgun (WGS) entry which is preliminary data.</text>
</comment>
<dbReference type="Proteomes" id="UP000708208">
    <property type="component" value="Unassembled WGS sequence"/>
</dbReference>
<organism evidence="3 4">
    <name type="scientific">Allacma fusca</name>
    <dbReference type="NCBI Taxonomy" id="39272"/>
    <lineage>
        <taxon>Eukaryota</taxon>
        <taxon>Metazoa</taxon>
        <taxon>Ecdysozoa</taxon>
        <taxon>Arthropoda</taxon>
        <taxon>Hexapoda</taxon>
        <taxon>Collembola</taxon>
        <taxon>Symphypleona</taxon>
        <taxon>Sminthuridae</taxon>
        <taxon>Allacma</taxon>
    </lineage>
</organism>
<dbReference type="PANTHER" id="PTHR33236:SF12">
    <property type="entry name" value="CUB DOMAIN-CONTAINING PROTEIN-RELATED"/>
    <property type="match status" value="1"/>
</dbReference>
<dbReference type="OrthoDB" id="6378913at2759"/>
<protein>
    <recommendedName>
        <fullName evidence="2">CUB domain-containing protein</fullName>
    </recommendedName>
</protein>
<reference evidence="3" key="1">
    <citation type="submission" date="2021-06" db="EMBL/GenBank/DDBJ databases">
        <authorList>
            <person name="Hodson N. C."/>
            <person name="Mongue J. A."/>
            <person name="Jaron S. K."/>
        </authorList>
    </citation>
    <scope>NUCLEOTIDE SEQUENCE</scope>
</reference>
<sequence>MNILQLFLFIALSILVVQSAKSDDAEDWENVFEDVQEESRNSSRDGRFYWLFEGMKKDVVEKSCTGSGQRGTCVSSFSCKIKNGDIISSNDCANGVCCRVLAKCGKTTEEGSCLIKQSGATITQNTGSGTNRVYKFPKVKGACQVKLEIDSFLLDGEVDGDCPTESMTVLGSSTVQSLEICGNNTGQHMYLEYGSASHIALSMRLKEGSMSMYSIRSYYIKCKSPKRVPTHCLKYYTGINGKDRSFNNNRGQLNNQNYKVCVERVEGMNSIMWQECRDEPSGSFSVTGRSGDIDECTMSTTDWVSFLGDDRRHCGQSLTAAPITVSSRPFIMNVHFDGAEISTPTHMFWQTPEPCVWFCDSKNADDDLVKAVNDADDKAIVCSTPESVPMINFDLLVGLSLPPDLLAQLKNLDIANSGFCLEYAQRQ</sequence>
<proteinExistence type="predicted"/>
<accession>A0A8J2J0U0</accession>